<protein>
    <submittedName>
        <fullName evidence="1">Uncharacterized protein</fullName>
    </submittedName>
</protein>
<name>A0A401ISQ8_9LACO</name>
<evidence type="ECO:0000313" key="2">
    <source>
        <dbReference type="Proteomes" id="UP000286848"/>
    </source>
</evidence>
<proteinExistence type="predicted"/>
<dbReference type="AlphaFoldDB" id="A0A401ISQ8"/>
<sequence>MENDLLIIGRDSLIENADGDYVYEGLNAKRYASEFLSHEFEENIRIFVLMDDPDRKLPISKLSKQIESINYYITREEIEAIHLHYDREWLVRYEKYKNKPYIKGKKKKPSAFFREKKPDGLGIASIKKYDHVFQLWADDPGGLVQAIQEVKVEMQRKHSLRGLGRIIFIWLIC</sequence>
<keyword evidence="2" id="KW-1185">Reference proteome</keyword>
<gene>
    <name evidence="1" type="ORF">LFYK43_09960</name>
</gene>
<dbReference type="Proteomes" id="UP000286848">
    <property type="component" value="Unassembled WGS sequence"/>
</dbReference>
<organism evidence="1 2">
    <name type="scientific">Ligilactobacillus salitolerans</name>
    <dbReference type="NCBI Taxonomy" id="1808352"/>
    <lineage>
        <taxon>Bacteria</taxon>
        <taxon>Bacillati</taxon>
        <taxon>Bacillota</taxon>
        <taxon>Bacilli</taxon>
        <taxon>Lactobacillales</taxon>
        <taxon>Lactobacillaceae</taxon>
        <taxon>Ligilactobacillus</taxon>
    </lineage>
</organism>
<dbReference type="EMBL" id="BFFP01000013">
    <property type="protein sequence ID" value="GBG94537.1"/>
    <property type="molecule type" value="Genomic_DNA"/>
</dbReference>
<dbReference type="RefSeq" id="WP_124976028.1">
    <property type="nucleotide sequence ID" value="NZ_BFFP01000013.1"/>
</dbReference>
<accession>A0A401ISQ8</accession>
<reference evidence="1 2" key="1">
    <citation type="journal article" date="2019" name="Int. J. Syst. Evol. Microbiol.">
        <title>Lactobacillus salitolerans sp. nov., a novel lactic acid bacterium isolated from spent mushroom substrates.</title>
        <authorList>
            <person name="Tohno M."/>
            <person name="Tanizawa Y."/>
            <person name="Kojima Y."/>
            <person name="Sakamoto M."/>
            <person name="Nakamura Y."/>
            <person name="Ohkuma M."/>
            <person name="Kobayashi H."/>
        </authorList>
    </citation>
    <scope>NUCLEOTIDE SEQUENCE [LARGE SCALE GENOMIC DNA]</scope>
    <source>
        <strain evidence="1 2">YK43</strain>
    </source>
</reference>
<comment type="caution">
    <text evidence="1">The sequence shown here is derived from an EMBL/GenBank/DDBJ whole genome shotgun (WGS) entry which is preliminary data.</text>
</comment>
<evidence type="ECO:0000313" key="1">
    <source>
        <dbReference type="EMBL" id="GBG94537.1"/>
    </source>
</evidence>
<dbReference type="OrthoDB" id="2329265at2"/>